<protein>
    <submittedName>
        <fullName evidence="2">Uncharacterized protein</fullName>
    </submittedName>
</protein>
<comment type="caution">
    <text evidence="2">The sequence shown here is derived from an EMBL/GenBank/DDBJ whole genome shotgun (WGS) entry which is preliminary data.</text>
</comment>
<dbReference type="Proteomes" id="UP001188597">
    <property type="component" value="Unassembled WGS sequence"/>
</dbReference>
<keyword evidence="3" id="KW-1185">Reference proteome</keyword>
<evidence type="ECO:0000256" key="1">
    <source>
        <dbReference type="SAM" id="MobiDB-lite"/>
    </source>
</evidence>
<gene>
    <name evidence="2" type="ORF">RJ639_016464</name>
</gene>
<feature type="region of interest" description="Disordered" evidence="1">
    <location>
        <begin position="1"/>
        <end position="29"/>
    </location>
</feature>
<organism evidence="2 3">
    <name type="scientific">Escallonia herrerae</name>
    <dbReference type="NCBI Taxonomy" id="1293975"/>
    <lineage>
        <taxon>Eukaryota</taxon>
        <taxon>Viridiplantae</taxon>
        <taxon>Streptophyta</taxon>
        <taxon>Embryophyta</taxon>
        <taxon>Tracheophyta</taxon>
        <taxon>Spermatophyta</taxon>
        <taxon>Magnoliopsida</taxon>
        <taxon>eudicotyledons</taxon>
        <taxon>Gunneridae</taxon>
        <taxon>Pentapetalae</taxon>
        <taxon>asterids</taxon>
        <taxon>campanulids</taxon>
        <taxon>Escalloniales</taxon>
        <taxon>Escalloniaceae</taxon>
        <taxon>Escallonia</taxon>
    </lineage>
</organism>
<name>A0AA89AL03_9ASTE</name>
<feature type="compositionally biased region" description="Basic and acidic residues" evidence="1">
    <location>
        <begin position="1"/>
        <end position="22"/>
    </location>
</feature>
<evidence type="ECO:0000313" key="3">
    <source>
        <dbReference type="Proteomes" id="UP001188597"/>
    </source>
</evidence>
<evidence type="ECO:0000313" key="2">
    <source>
        <dbReference type="EMBL" id="KAK3006212.1"/>
    </source>
</evidence>
<proteinExistence type="predicted"/>
<dbReference type="AlphaFoldDB" id="A0AA89AL03"/>
<sequence length="122" mass="13645">MVAAERNYDRASEPMAFDDTKNGAKGKVHPGICKVPRNITKPLDYLAKPSEASKKQFSFPTIDLNGIDKYPILHKEMVENDRGASESLGLLVSGESGLFRLLFLEEINDGWGYMGFVCKMMR</sequence>
<accession>A0AA89AL03</accession>
<reference evidence="2" key="1">
    <citation type="submission" date="2022-12" db="EMBL/GenBank/DDBJ databases">
        <title>Draft genome assemblies for two species of Escallonia (Escalloniales).</title>
        <authorList>
            <person name="Chanderbali A."/>
            <person name="Dervinis C."/>
            <person name="Anghel I."/>
            <person name="Soltis D."/>
            <person name="Soltis P."/>
            <person name="Zapata F."/>
        </authorList>
    </citation>
    <scope>NUCLEOTIDE SEQUENCE</scope>
    <source>
        <strain evidence="2">UCBG64.0493</strain>
        <tissue evidence="2">Leaf</tissue>
    </source>
</reference>
<dbReference type="EMBL" id="JAVXUP010002023">
    <property type="protein sequence ID" value="KAK3006212.1"/>
    <property type="molecule type" value="Genomic_DNA"/>
</dbReference>